<dbReference type="KEGG" id="anr:Ana3638_04630"/>
<keyword evidence="6" id="KW-1185">Reference proteome</keyword>
<dbReference type="PROSITE" id="PS00211">
    <property type="entry name" value="ABC_TRANSPORTER_1"/>
    <property type="match status" value="1"/>
</dbReference>
<dbReference type="Gene3D" id="3.40.50.300">
    <property type="entry name" value="P-loop containing nucleotide triphosphate hydrolases"/>
    <property type="match status" value="1"/>
</dbReference>
<evidence type="ECO:0000256" key="3">
    <source>
        <dbReference type="ARBA" id="ARBA00022840"/>
    </source>
</evidence>
<dbReference type="SMART" id="SM00382">
    <property type="entry name" value="AAA"/>
    <property type="match status" value="1"/>
</dbReference>
<dbReference type="InterPro" id="IPR027417">
    <property type="entry name" value="P-loop_NTPase"/>
</dbReference>
<dbReference type="SUPFAM" id="SSF52540">
    <property type="entry name" value="P-loop containing nucleoside triphosphate hydrolases"/>
    <property type="match status" value="1"/>
</dbReference>
<name>A0A6P1TKI6_9FIRM</name>
<protein>
    <submittedName>
        <fullName evidence="5">ATP-binding cassette domain-containing protein</fullName>
    </submittedName>
</protein>
<evidence type="ECO:0000313" key="6">
    <source>
        <dbReference type="Proteomes" id="UP000464314"/>
    </source>
</evidence>
<dbReference type="AlphaFoldDB" id="A0A6P1TKI6"/>
<dbReference type="InterPro" id="IPR017871">
    <property type="entry name" value="ABC_transporter-like_CS"/>
</dbReference>
<dbReference type="GO" id="GO:0016887">
    <property type="term" value="F:ATP hydrolysis activity"/>
    <property type="evidence" value="ECO:0007669"/>
    <property type="project" value="InterPro"/>
</dbReference>
<keyword evidence="1" id="KW-0813">Transport</keyword>
<evidence type="ECO:0000256" key="2">
    <source>
        <dbReference type="ARBA" id="ARBA00022741"/>
    </source>
</evidence>
<sequence length="324" mass="37218">MSLIEVNHIHKNFKIAEPTKGVMGSLKSLLKKKYYTKVAVEDISFQIDRGEVVGYIGPNGAGKSTTIKILSGVLTPTSGSVTVNGIIPYKNRKENALKIGVVFGQRSQLYWDLPVADTFELYQKLYNIKDDLYNTNRRYFTDILEMHDFINQPVRQLSLGQKMKANLALSMLHDPDILYLDEPTIGLDVMSKKTLRTCIADINRDKQTTIILTTHDMDDIEAVCGRLILIDKGRKLFDGSLTDFEEHYKNGYLVRMQFERNLPVWGAEKNYKLLEQSENNFVISVDKCLTTREALTYLINRYNPDNIYIEKEKIEDIIQKIFTN</sequence>
<dbReference type="InterPro" id="IPR003439">
    <property type="entry name" value="ABC_transporter-like_ATP-bd"/>
</dbReference>
<keyword evidence="2" id="KW-0547">Nucleotide-binding</keyword>
<evidence type="ECO:0000256" key="1">
    <source>
        <dbReference type="ARBA" id="ARBA00022448"/>
    </source>
</evidence>
<dbReference type="GO" id="GO:0005524">
    <property type="term" value="F:ATP binding"/>
    <property type="evidence" value="ECO:0007669"/>
    <property type="project" value="UniProtKB-KW"/>
</dbReference>
<dbReference type="PROSITE" id="PS50893">
    <property type="entry name" value="ABC_TRANSPORTER_2"/>
    <property type="match status" value="1"/>
</dbReference>
<organism evidence="5 6">
    <name type="scientific">Anaerocolumna sedimenticola</name>
    <dbReference type="NCBI Taxonomy" id="2696063"/>
    <lineage>
        <taxon>Bacteria</taxon>
        <taxon>Bacillati</taxon>
        <taxon>Bacillota</taxon>
        <taxon>Clostridia</taxon>
        <taxon>Lachnospirales</taxon>
        <taxon>Lachnospiraceae</taxon>
        <taxon>Anaerocolumna</taxon>
    </lineage>
</organism>
<evidence type="ECO:0000259" key="4">
    <source>
        <dbReference type="PROSITE" id="PS50893"/>
    </source>
</evidence>
<dbReference type="InterPro" id="IPR003593">
    <property type="entry name" value="AAA+_ATPase"/>
</dbReference>
<dbReference type="Proteomes" id="UP000464314">
    <property type="component" value="Chromosome"/>
</dbReference>
<reference evidence="5 6" key="1">
    <citation type="submission" date="2020-01" db="EMBL/GenBank/DDBJ databases">
        <title>Genome analysis of Anaerocolumna sp. CBA3638.</title>
        <authorList>
            <person name="Kim J."/>
            <person name="Roh S.W."/>
        </authorList>
    </citation>
    <scope>NUCLEOTIDE SEQUENCE [LARGE SCALE GENOMIC DNA]</scope>
    <source>
        <strain evidence="5 6">CBA3638</strain>
    </source>
</reference>
<gene>
    <name evidence="5" type="ORF">Ana3638_04630</name>
</gene>
<proteinExistence type="predicted"/>
<dbReference type="InterPro" id="IPR050763">
    <property type="entry name" value="ABC_transporter_ATP-binding"/>
</dbReference>
<dbReference type="RefSeq" id="WP_161836991.1">
    <property type="nucleotide sequence ID" value="NZ_CP048000.1"/>
</dbReference>
<dbReference type="PANTHER" id="PTHR42711:SF1">
    <property type="entry name" value="ABC-TRANSPORT PROTEIN, ATP-BINDING COMPONENT"/>
    <property type="match status" value="1"/>
</dbReference>
<accession>A0A6P1TKI6</accession>
<dbReference type="EMBL" id="CP048000">
    <property type="protein sequence ID" value="QHQ60155.1"/>
    <property type="molecule type" value="Genomic_DNA"/>
</dbReference>
<dbReference type="Pfam" id="PF00005">
    <property type="entry name" value="ABC_tran"/>
    <property type="match status" value="1"/>
</dbReference>
<dbReference type="PANTHER" id="PTHR42711">
    <property type="entry name" value="ABC TRANSPORTER ATP-BINDING PROTEIN"/>
    <property type="match status" value="1"/>
</dbReference>
<keyword evidence="3 5" id="KW-0067">ATP-binding</keyword>
<feature type="domain" description="ABC transporter" evidence="4">
    <location>
        <begin position="24"/>
        <end position="257"/>
    </location>
</feature>
<evidence type="ECO:0000313" key="5">
    <source>
        <dbReference type="EMBL" id="QHQ60155.1"/>
    </source>
</evidence>